<proteinExistence type="predicted"/>
<protein>
    <submittedName>
        <fullName evidence="1">Uncharacterized protein</fullName>
    </submittedName>
</protein>
<keyword evidence="2" id="KW-1185">Reference proteome</keyword>
<evidence type="ECO:0000313" key="1">
    <source>
        <dbReference type="EMBL" id="MER6266767.1"/>
    </source>
</evidence>
<dbReference type="InterPro" id="IPR006311">
    <property type="entry name" value="TAT_signal"/>
</dbReference>
<evidence type="ECO:0000313" key="2">
    <source>
        <dbReference type="Proteomes" id="UP001490365"/>
    </source>
</evidence>
<comment type="caution">
    <text evidence="1">The sequence shown here is derived from an EMBL/GenBank/DDBJ whole genome shotgun (WGS) entry which is preliminary data.</text>
</comment>
<dbReference type="PROSITE" id="PS51318">
    <property type="entry name" value="TAT"/>
    <property type="match status" value="1"/>
</dbReference>
<dbReference type="Proteomes" id="UP001490365">
    <property type="component" value="Unassembled WGS sequence"/>
</dbReference>
<dbReference type="RefSeq" id="WP_351955439.1">
    <property type="nucleotide sequence ID" value="NZ_JBEOZM010000002.1"/>
</dbReference>
<name>A0ABV1T9R1_9ACTN</name>
<reference evidence="1 2" key="1">
    <citation type="submission" date="2024-06" db="EMBL/GenBank/DDBJ databases">
        <title>The Natural Products Discovery Center: Release of the First 8490 Sequenced Strains for Exploring Actinobacteria Biosynthetic Diversity.</title>
        <authorList>
            <person name="Kalkreuter E."/>
            <person name="Kautsar S.A."/>
            <person name="Yang D."/>
            <person name="Bader C.D."/>
            <person name="Teijaro C.N."/>
            <person name="Fluegel L."/>
            <person name="Davis C.M."/>
            <person name="Simpson J.R."/>
            <person name="Lauterbach L."/>
            <person name="Steele A.D."/>
            <person name="Gui C."/>
            <person name="Meng S."/>
            <person name="Li G."/>
            <person name="Viehrig K."/>
            <person name="Ye F."/>
            <person name="Su P."/>
            <person name="Kiefer A.F."/>
            <person name="Nichols A."/>
            <person name="Cepeda A.J."/>
            <person name="Yan W."/>
            <person name="Fan B."/>
            <person name="Jiang Y."/>
            <person name="Adhikari A."/>
            <person name="Zheng C.-J."/>
            <person name="Schuster L."/>
            <person name="Cowan T.M."/>
            <person name="Smanski M.J."/>
            <person name="Chevrette M.G."/>
            <person name="De Carvalho L.P.S."/>
            <person name="Shen B."/>
        </authorList>
    </citation>
    <scope>NUCLEOTIDE SEQUENCE [LARGE SCALE GENOMIC DNA]</scope>
    <source>
        <strain evidence="1 2">NPDC001694</strain>
    </source>
</reference>
<organism evidence="1 2">
    <name type="scientific">Streptomyces sp. 900105755</name>
    <dbReference type="NCBI Taxonomy" id="3154389"/>
    <lineage>
        <taxon>Bacteria</taxon>
        <taxon>Bacillati</taxon>
        <taxon>Actinomycetota</taxon>
        <taxon>Actinomycetes</taxon>
        <taxon>Kitasatosporales</taxon>
        <taxon>Streptomycetaceae</taxon>
        <taxon>Streptomyces</taxon>
    </lineage>
</organism>
<sequence length="395" mass="42499">MRQLPYRHVDFTDVPVPFAAPGGIVATSRPHRFRAPLTRRRSLAVTAALAAVCGAGLTQPTAAHADAAADRAALAQWWAPVNFQDVDSTGETALGGKSDYITSYDYDGDLNGRNNWENTSQFPLAAHVYYSVVQTPSFSYLLYTYFHPRDWSDGVLDNYQEDLTEHENDAEGVLVVVANDGSAHGLLKAAITVAHSNFYSWVPAGGDFTSGQESVDGTLKLQGDPHDDGHGRPFTTQQPNTHAAWAEGYLSQERSQYASGDGIVYYPGATAEVPSGSDDRDVQYTLTDVFAANGMWANRTLTTLFATTNNFAGDDGSNPYGATCGAGGVLGPANGACDTDAANPPWAWDDGDDLPGRGYLATNPAELVWDYFDWPGKPSAPDLAYTWDQYNGITS</sequence>
<gene>
    <name evidence="1" type="ORF">ABT211_05635</name>
</gene>
<dbReference type="EMBL" id="JBEOZM010000002">
    <property type="protein sequence ID" value="MER6266767.1"/>
    <property type="molecule type" value="Genomic_DNA"/>
</dbReference>
<accession>A0ABV1T9R1</accession>